<feature type="region of interest" description="Disordered" evidence="1">
    <location>
        <begin position="136"/>
        <end position="169"/>
    </location>
</feature>
<protein>
    <recommendedName>
        <fullName evidence="2">No apical meristem-associated C-terminal domain-containing protein</fullName>
    </recommendedName>
</protein>
<evidence type="ECO:0000313" key="4">
    <source>
        <dbReference type="Proteomes" id="UP001281410"/>
    </source>
</evidence>
<dbReference type="AlphaFoldDB" id="A0AAE0B6U4"/>
<feature type="compositionally biased region" description="Polar residues" evidence="1">
    <location>
        <begin position="154"/>
        <end position="166"/>
    </location>
</feature>
<evidence type="ECO:0000313" key="3">
    <source>
        <dbReference type="EMBL" id="KAK3230360.1"/>
    </source>
</evidence>
<feature type="domain" description="No apical meristem-associated C-terminal" evidence="2">
    <location>
        <begin position="121"/>
        <end position="259"/>
    </location>
</feature>
<dbReference type="PANTHER" id="PTHR45125">
    <property type="entry name" value="F21J9.4-RELATED"/>
    <property type="match status" value="1"/>
</dbReference>
<name>A0AAE0B6U4_9ROSI</name>
<dbReference type="Proteomes" id="UP001281410">
    <property type="component" value="Unassembled WGS sequence"/>
</dbReference>
<evidence type="ECO:0000259" key="2">
    <source>
        <dbReference type="Pfam" id="PF14303"/>
    </source>
</evidence>
<dbReference type="Pfam" id="PF14303">
    <property type="entry name" value="NAM-associated"/>
    <property type="match status" value="1"/>
</dbReference>
<organism evidence="3 4">
    <name type="scientific">Dipteronia sinensis</name>
    <dbReference type="NCBI Taxonomy" id="43782"/>
    <lineage>
        <taxon>Eukaryota</taxon>
        <taxon>Viridiplantae</taxon>
        <taxon>Streptophyta</taxon>
        <taxon>Embryophyta</taxon>
        <taxon>Tracheophyta</taxon>
        <taxon>Spermatophyta</taxon>
        <taxon>Magnoliopsida</taxon>
        <taxon>eudicotyledons</taxon>
        <taxon>Gunneridae</taxon>
        <taxon>Pentapetalae</taxon>
        <taxon>rosids</taxon>
        <taxon>malvids</taxon>
        <taxon>Sapindales</taxon>
        <taxon>Sapindaceae</taxon>
        <taxon>Hippocastanoideae</taxon>
        <taxon>Acereae</taxon>
        <taxon>Dipteronia</taxon>
    </lineage>
</organism>
<dbReference type="PANTHER" id="PTHR45125:SF3">
    <property type="entry name" value="NO-APICAL-MERISTEM-ASSOCIATED CARBOXY-TERMINAL DOMAIN PROTEIN"/>
    <property type="match status" value="1"/>
</dbReference>
<proteinExistence type="predicted"/>
<evidence type="ECO:0000256" key="1">
    <source>
        <dbReference type="SAM" id="MobiDB-lite"/>
    </source>
</evidence>
<gene>
    <name evidence="3" type="ORF">Dsin_002241</name>
</gene>
<reference evidence="3" key="1">
    <citation type="journal article" date="2023" name="Plant J.">
        <title>Genome sequences and population genomics provide insights into the demographic history, inbreeding, and mutation load of two 'living fossil' tree species of Dipteronia.</title>
        <authorList>
            <person name="Feng Y."/>
            <person name="Comes H.P."/>
            <person name="Chen J."/>
            <person name="Zhu S."/>
            <person name="Lu R."/>
            <person name="Zhang X."/>
            <person name="Li P."/>
            <person name="Qiu J."/>
            <person name="Olsen K.M."/>
            <person name="Qiu Y."/>
        </authorList>
    </citation>
    <scope>NUCLEOTIDE SEQUENCE</scope>
    <source>
        <strain evidence="3">NBL</strain>
    </source>
</reference>
<accession>A0AAE0B6U4</accession>
<sequence>MDLNFSECYDETLETQIESQNEVYSQKKTRSVNYSHYEDLALTRAWLNISEDNIVGIGQKSPRLWGRILAQFHQILGHQSNRNIQSLANRWLNISHDVSKFYGHYNKVGRLNPSGWNDQMKILKDTSKWNAYLLERNQSKQPKKTTKPTEQTTCVNNLNHPTSTLATPIPLDEDVSPIITANLMRPKGRRKAKAKSKKEGTDEDANVILKSINETLKEAAEIEKEKYKAKKKRTELKVMSQSMVGLTHEQQSYFKLQQSMTMQHYKEDGLMSDLEAQNPFGFNFNLNED</sequence>
<keyword evidence="4" id="KW-1185">Reference proteome</keyword>
<dbReference type="InterPro" id="IPR029466">
    <property type="entry name" value="NAM-associated_C"/>
</dbReference>
<dbReference type="EMBL" id="JANJYJ010000001">
    <property type="protein sequence ID" value="KAK3230360.1"/>
    <property type="molecule type" value="Genomic_DNA"/>
</dbReference>
<comment type="caution">
    <text evidence="3">The sequence shown here is derived from an EMBL/GenBank/DDBJ whole genome shotgun (WGS) entry which is preliminary data.</text>
</comment>